<comment type="caution">
    <text evidence="1">The sequence shown here is derived from an EMBL/GenBank/DDBJ whole genome shotgun (WGS) entry which is preliminary data.</text>
</comment>
<dbReference type="EMBL" id="RPOK01000004">
    <property type="protein sequence ID" value="RPJ65794.1"/>
    <property type="molecule type" value="Genomic_DNA"/>
</dbReference>
<dbReference type="GO" id="GO:0003887">
    <property type="term" value="F:DNA-directed DNA polymerase activity"/>
    <property type="evidence" value="ECO:0007669"/>
    <property type="project" value="InterPro"/>
</dbReference>
<dbReference type="Gene3D" id="3.40.50.10110">
    <property type="entry name" value="DNA polymerase III subunit chi"/>
    <property type="match status" value="1"/>
</dbReference>
<evidence type="ECO:0000313" key="1">
    <source>
        <dbReference type="EMBL" id="RPJ65794.1"/>
    </source>
</evidence>
<dbReference type="PANTHER" id="PTHR38767:SF1">
    <property type="entry name" value="DNA POLYMERASE III SUBUNIT CHI"/>
    <property type="match status" value="1"/>
</dbReference>
<dbReference type="Proteomes" id="UP000275281">
    <property type="component" value="Unassembled WGS sequence"/>
</dbReference>
<dbReference type="OrthoDB" id="5297568at2"/>
<dbReference type="InterPro" id="IPR007459">
    <property type="entry name" value="DNA_pol3_chi"/>
</dbReference>
<sequence length="143" mass="15911">MTQVTFYSLPADDLDGQQLACQLAADLYGDKIKASVWCKDITQAHAFDELLWQAPIDRFIPHNLKGEGPVNGAPVEVCWLESDVRVRQSVIALSGSTLSEPQRFNHIIDFVPAQEAAKQAARERYKYYQRAGCAMQFAQPPGA</sequence>
<organism evidence="1 2">
    <name type="scientific">Alteromonas sediminis</name>
    <dbReference type="NCBI Taxonomy" id="2259342"/>
    <lineage>
        <taxon>Bacteria</taxon>
        <taxon>Pseudomonadati</taxon>
        <taxon>Pseudomonadota</taxon>
        <taxon>Gammaproteobacteria</taxon>
        <taxon>Alteromonadales</taxon>
        <taxon>Alteromonadaceae</taxon>
        <taxon>Alteromonas/Salinimonas group</taxon>
        <taxon>Alteromonas</taxon>
    </lineage>
</organism>
<dbReference type="Pfam" id="PF04364">
    <property type="entry name" value="DNA_pol3_chi"/>
    <property type="match status" value="1"/>
</dbReference>
<accession>A0A3N5Z5X3</accession>
<name>A0A3N5Z5X3_9ALTE</name>
<dbReference type="SUPFAM" id="SSF102400">
    <property type="entry name" value="DNA polymerase III chi subunit"/>
    <property type="match status" value="1"/>
</dbReference>
<reference evidence="1 2" key="1">
    <citation type="submission" date="2018-11" db="EMBL/GenBank/DDBJ databases">
        <authorList>
            <person name="Ye M.-Q."/>
            <person name="Du Z.-J."/>
        </authorList>
    </citation>
    <scope>NUCLEOTIDE SEQUENCE [LARGE SCALE GENOMIC DNA]</scope>
    <source>
        <strain evidence="1 2">U0105</strain>
    </source>
</reference>
<protein>
    <submittedName>
        <fullName evidence="1">DNA polymerase III subunit chi</fullName>
    </submittedName>
</protein>
<dbReference type="GO" id="GO:0006260">
    <property type="term" value="P:DNA replication"/>
    <property type="evidence" value="ECO:0007669"/>
    <property type="project" value="InterPro"/>
</dbReference>
<dbReference type="AlphaFoldDB" id="A0A3N5Z5X3"/>
<dbReference type="RefSeq" id="WP_124028425.1">
    <property type="nucleotide sequence ID" value="NZ_JBHRSN010000007.1"/>
</dbReference>
<dbReference type="InterPro" id="IPR036768">
    <property type="entry name" value="PolIII_chi_sf"/>
</dbReference>
<evidence type="ECO:0000313" key="2">
    <source>
        <dbReference type="Proteomes" id="UP000275281"/>
    </source>
</evidence>
<keyword evidence="2" id="KW-1185">Reference proteome</keyword>
<dbReference type="GO" id="GO:0032298">
    <property type="term" value="P:positive regulation of DNA-templated DNA replication initiation"/>
    <property type="evidence" value="ECO:0007669"/>
    <property type="project" value="TreeGrafter"/>
</dbReference>
<gene>
    <name evidence="1" type="ORF">DRW07_13345</name>
</gene>
<dbReference type="GO" id="GO:0003677">
    <property type="term" value="F:DNA binding"/>
    <property type="evidence" value="ECO:0007669"/>
    <property type="project" value="InterPro"/>
</dbReference>
<proteinExistence type="predicted"/>
<dbReference type="PANTHER" id="PTHR38767">
    <property type="entry name" value="DNA POLYMERASE III SUBUNIT CHI"/>
    <property type="match status" value="1"/>
</dbReference>